<protein>
    <submittedName>
        <fullName evidence="2">Uncharacterized protein</fullName>
    </submittedName>
</protein>
<sequence length="179" mass="19322">MPQLESNDAKRVIAGAVGEDKEMRIRIEEFGVGDSRGESSEASTEPPSEEALDQTPQSPSCRPPSANIGQPIVVPQPHIELSTSTKTRSFLGASTGDESPRRSSPPPSFQPLSVPPAHHKRRTKANASLRVDRGEGDATSSGEADENETRAEYLGVHVLLSEDAWKRKTLGQNSIFPLI</sequence>
<evidence type="ECO:0000313" key="2">
    <source>
        <dbReference type="EMBL" id="KDQ50250.1"/>
    </source>
</evidence>
<gene>
    <name evidence="2" type="ORF">JAAARDRAFT_63300</name>
</gene>
<dbReference type="HOGENOM" id="CLU_1503656_0_0_1"/>
<feature type="region of interest" description="Disordered" evidence="1">
    <location>
        <begin position="1"/>
        <end position="150"/>
    </location>
</feature>
<dbReference type="InParanoid" id="A0A067P8U2"/>
<dbReference type="AlphaFoldDB" id="A0A067P8U2"/>
<organism evidence="2 3">
    <name type="scientific">Jaapia argillacea MUCL 33604</name>
    <dbReference type="NCBI Taxonomy" id="933084"/>
    <lineage>
        <taxon>Eukaryota</taxon>
        <taxon>Fungi</taxon>
        <taxon>Dikarya</taxon>
        <taxon>Basidiomycota</taxon>
        <taxon>Agaricomycotina</taxon>
        <taxon>Agaricomycetes</taxon>
        <taxon>Agaricomycetidae</taxon>
        <taxon>Jaapiales</taxon>
        <taxon>Jaapiaceae</taxon>
        <taxon>Jaapia</taxon>
    </lineage>
</organism>
<dbReference type="Proteomes" id="UP000027265">
    <property type="component" value="Unassembled WGS sequence"/>
</dbReference>
<evidence type="ECO:0000313" key="3">
    <source>
        <dbReference type="Proteomes" id="UP000027265"/>
    </source>
</evidence>
<keyword evidence="3" id="KW-1185">Reference proteome</keyword>
<proteinExistence type="predicted"/>
<evidence type="ECO:0000256" key="1">
    <source>
        <dbReference type="SAM" id="MobiDB-lite"/>
    </source>
</evidence>
<reference evidence="3" key="1">
    <citation type="journal article" date="2014" name="Proc. Natl. Acad. Sci. U.S.A.">
        <title>Extensive sampling of basidiomycete genomes demonstrates inadequacy of the white-rot/brown-rot paradigm for wood decay fungi.</title>
        <authorList>
            <person name="Riley R."/>
            <person name="Salamov A.A."/>
            <person name="Brown D.W."/>
            <person name="Nagy L.G."/>
            <person name="Floudas D."/>
            <person name="Held B.W."/>
            <person name="Levasseur A."/>
            <person name="Lombard V."/>
            <person name="Morin E."/>
            <person name="Otillar R."/>
            <person name="Lindquist E.A."/>
            <person name="Sun H."/>
            <person name="LaButti K.M."/>
            <person name="Schmutz J."/>
            <person name="Jabbour D."/>
            <person name="Luo H."/>
            <person name="Baker S.E."/>
            <person name="Pisabarro A.G."/>
            <person name="Walton J.D."/>
            <person name="Blanchette R.A."/>
            <person name="Henrissat B."/>
            <person name="Martin F."/>
            <person name="Cullen D."/>
            <person name="Hibbett D.S."/>
            <person name="Grigoriev I.V."/>
        </authorList>
    </citation>
    <scope>NUCLEOTIDE SEQUENCE [LARGE SCALE GENOMIC DNA]</scope>
    <source>
        <strain evidence="3">MUCL 33604</strain>
    </source>
</reference>
<accession>A0A067P8U2</accession>
<dbReference type="EMBL" id="KL197763">
    <property type="protein sequence ID" value="KDQ50250.1"/>
    <property type="molecule type" value="Genomic_DNA"/>
</dbReference>
<feature type="compositionally biased region" description="Basic and acidic residues" evidence="1">
    <location>
        <begin position="18"/>
        <end position="39"/>
    </location>
</feature>
<name>A0A067P8U2_9AGAM</name>